<gene>
    <name evidence="1" type="ORF">B1H18_07350</name>
</gene>
<organism evidence="1 2">
    <name type="scientific">Streptomyces tsukubensis</name>
    <dbReference type="NCBI Taxonomy" id="83656"/>
    <lineage>
        <taxon>Bacteria</taxon>
        <taxon>Bacillati</taxon>
        <taxon>Actinomycetota</taxon>
        <taxon>Actinomycetes</taxon>
        <taxon>Kitasatosporales</taxon>
        <taxon>Streptomycetaceae</taxon>
        <taxon>Streptomyces</taxon>
    </lineage>
</organism>
<evidence type="ECO:0000313" key="1">
    <source>
        <dbReference type="EMBL" id="OON81177.1"/>
    </source>
</evidence>
<comment type="caution">
    <text evidence="1">The sequence shown here is derived from an EMBL/GenBank/DDBJ whole genome shotgun (WGS) entry which is preliminary data.</text>
</comment>
<keyword evidence="2" id="KW-1185">Reference proteome</keyword>
<dbReference type="STRING" id="83656.B1H18_07350"/>
<name>A0A1V4ACR3_9ACTN</name>
<dbReference type="Proteomes" id="UP000190539">
    <property type="component" value="Unassembled WGS sequence"/>
</dbReference>
<sequence length="127" mass="14318">MGGGWIRENLQSALRTRHERKLELQHAAERRQVAVEAANKPPDPVCGCTHHLAKHDKLGKCHETVKAPVEWSGDDAPVRYEPRQCNCQQYIGPEPLATVFATELIDPSVNRLTKLPHTPRRSRDDSP</sequence>
<protein>
    <submittedName>
        <fullName evidence="1">Uncharacterized protein</fullName>
    </submittedName>
</protein>
<proteinExistence type="predicted"/>
<evidence type="ECO:0000313" key="2">
    <source>
        <dbReference type="Proteomes" id="UP000190539"/>
    </source>
</evidence>
<accession>A0A1V4ACR3</accession>
<reference evidence="1 2" key="1">
    <citation type="submission" date="2017-02" db="EMBL/GenBank/DDBJ databases">
        <title>Draft Genome Sequence of Streptomyces tsukubaensis F601, a Producer of the immunosuppressant tacrolimus FK506.</title>
        <authorList>
            <person name="Zong G."/>
            <person name="Zhong C."/>
            <person name="Fu J."/>
            <person name="Qin R."/>
            <person name="Cao G."/>
        </authorList>
    </citation>
    <scope>NUCLEOTIDE SEQUENCE [LARGE SCALE GENOMIC DNA]</scope>
    <source>
        <strain evidence="1 2">F601</strain>
    </source>
</reference>
<dbReference type="AlphaFoldDB" id="A0A1V4ACR3"/>
<dbReference type="EMBL" id="MVFC01000004">
    <property type="protein sequence ID" value="OON81177.1"/>
    <property type="molecule type" value="Genomic_DNA"/>
</dbReference>